<protein>
    <submittedName>
        <fullName evidence="8">Uncharacterized protein</fullName>
    </submittedName>
</protein>
<reference evidence="8 9" key="1">
    <citation type="journal article" date="2007" name="Science">
        <title>Genomic minimalism in the early diverging intestinal parasite Giardia lamblia.</title>
        <authorList>
            <person name="Morrison H.G."/>
            <person name="McArthur A.G."/>
            <person name="Gillin F.D."/>
            <person name="Aley S.B."/>
            <person name="Adam R.D."/>
            <person name="Olsen G.J."/>
            <person name="Best A.A."/>
            <person name="Cande W.Z."/>
            <person name="Chen F."/>
            <person name="Cipriano M.J."/>
            <person name="Davids B.J."/>
            <person name="Dawson S.C."/>
            <person name="Elmendorf H.G."/>
            <person name="Hehl A.B."/>
            <person name="Holder M.E."/>
            <person name="Huse S.M."/>
            <person name="Kim U.U."/>
            <person name="Lasek-Nesselquist E."/>
            <person name="Manning G."/>
            <person name="Nigam A."/>
            <person name="Nixon J.E."/>
            <person name="Palm D."/>
            <person name="Passamaneck N.E."/>
            <person name="Prabhu A."/>
            <person name="Reich C.I."/>
            <person name="Reiner D.S."/>
            <person name="Samuelson J."/>
            <person name="Svard S.G."/>
            <person name="Sogin M.L."/>
        </authorList>
    </citation>
    <scope>NUCLEOTIDE SEQUENCE [LARGE SCALE GENOMIC DNA]</scope>
    <source>
        <strain evidence="8 9">WB C6</strain>
    </source>
</reference>
<dbReference type="PANTHER" id="PTHR43823:SF3">
    <property type="entry name" value="MULTIDRUG EXPORT PROTEIN MEPA"/>
    <property type="match status" value="1"/>
</dbReference>
<feature type="region of interest" description="Disordered" evidence="6">
    <location>
        <begin position="537"/>
        <end position="629"/>
    </location>
</feature>
<dbReference type="GO" id="GO:0005886">
    <property type="term" value="C:plasma membrane"/>
    <property type="evidence" value="ECO:0007669"/>
    <property type="project" value="UniProtKB-SubCell"/>
</dbReference>
<feature type="transmembrane region" description="Helical" evidence="7">
    <location>
        <begin position="50"/>
        <end position="71"/>
    </location>
</feature>
<dbReference type="EMBL" id="AACB03000001">
    <property type="protein sequence ID" value="KAE8304650.1"/>
    <property type="molecule type" value="Genomic_DNA"/>
</dbReference>
<dbReference type="AlphaFoldDB" id="A8BNZ9"/>
<evidence type="ECO:0000256" key="5">
    <source>
        <dbReference type="ARBA" id="ARBA00023136"/>
    </source>
</evidence>
<feature type="compositionally biased region" description="Polar residues" evidence="6">
    <location>
        <begin position="611"/>
        <end position="624"/>
    </location>
</feature>
<dbReference type="RefSeq" id="XP_001705831.1">
    <property type="nucleotide sequence ID" value="XM_001705779.1"/>
</dbReference>
<dbReference type="KEGG" id="gla:GL50803_0023655"/>
<comment type="subcellular location">
    <subcellularLocation>
        <location evidence="1">Cell membrane</location>
        <topology evidence="1">Multi-pass membrane protein</topology>
    </subcellularLocation>
</comment>
<dbReference type="PANTHER" id="PTHR43823">
    <property type="entry name" value="SPORULATION PROTEIN YKVU"/>
    <property type="match status" value="1"/>
</dbReference>
<keyword evidence="5 7" id="KW-0472">Membrane</keyword>
<feature type="compositionally biased region" description="Polar residues" evidence="6">
    <location>
        <begin position="585"/>
        <end position="602"/>
    </location>
</feature>
<evidence type="ECO:0000256" key="6">
    <source>
        <dbReference type="SAM" id="MobiDB-lite"/>
    </source>
</evidence>
<sequence>MSENDASAIAYLHEQSSIKSTAEEANDAQTCNDVVYEITDHGLNRNVHQALWGLGLSMHICGILVCVWHTIDTVMILHLYGREQFYVESAIFLFGFPLYRGIPTVISYISSHFIKHAIVHRRYTDSSIYYTHTLFLCSILAILISLFSPLAPQLSSLLDGGGPLIHRQLGSSAMLLSAVLVPLLSLFTHAVDPIMMIQGRHFLMTVKNLVLFSLSIVLLGLFNLFLYAHTQPADPSRLLLYPLLAYCLSGVVVTVWISLLLMRVNLYGIVYNNNLRLKVRHLVPINVKILGTLLLRSLPSMINLTLQSVTILLIYRAYGTYYTDYEGMVNGKAALSLFLRASTATTFSAASFEVVVSYLVQIAYYARRYNRARSITLWGALYATLLNALICIAIFFAAKPTLRKVILLPQANAIDPEYSTLNSEEFYVEITRYLKLSALFHLPSGLYAVVLGAMQGSNYGAGALTMAFGKSVTVLASFIAIMYLQGAGGIYVLAFGFGEATAFLLAIVGLILQTKRFTLFSRADTMTDLTISKVESAKKQMRPLSTKNQRSSAKGNRKSKPQVVTKEKRTRGQPKVQKRNRPDSNHSTGNKYTDSSVANSEKSLLHEHPTESSCSATRTNTLEPSSKMDSEHFSVGYVSSSTSNTSKRPVTQALLRHEHQSAAQIRLNTNLHICEAHATPNDQLSDENSHSVGHEKEGSVVNKSEVHMSNELQSASVEMYHSSENTQSYETPVVHMNFFQVEASAD</sequence>
<feature type="transmembrane region" description="Helical" evidence="7">
    <location>
        <begin position="298"/>
        <end position="318"/>
    </location>
</feature>
<evidence type="ECO:0000256" key="3">
    <source>
        <dbReference type="ARBA" id="ARBA00022692"/>
    </source>
</evidence>
<name>A8BNZ9_GIAIC</name>
<evidence type="ECO:0000256" key="4">
    <source>
        <dbReference type="ARBA" id="ARBA00022989"/>
    </source>
</evidence>
<dbReference type="CDD" id="cd12082">
    <property type="entry name" value="MATE_like"/>
    <property type="match status" value="1"/>
</dbReference>
<evidence type="ECO:0000256" key="1">
    <source>
        <dbReference type="ARBA" id="ARBA00004651"/>
    </source>
</evidence>
<feature type="compositionally biased region" description="Polar residues" evidence="6">
    <location>
        <begin position="543"/>
        <end position="554"/>
    </location>
</feature>
<proteinExistence type="predicted"/>
<dbReference type="Proteomes" id="UP000001548">
    <property type="component" value="Unassembled WGS sequence"/>
</dbReference>
<dbReference type="InterPro" id="IPR051327">
    <property type="entry name" value="MATE_MepA_subfamily"/>
</dbReference>
<evidence type="ECO:0000256" key="2">
    <source>
        <dbReference type="ARBA" id="ARBA00022475"/>
    </source>
</evidence>
<dbReference type="VEuPathDB" id="GiardiaDB:GL50803_23655"/>
<feature type="transmembrane region" description="Helical" evidence="7">
    <location>
        <begin position="129"/>
        <end position="148"/>
    </location>
</feature>
<comment type="caution">
    <text evidence="8">The sequence shown here is derived from an EMBL/GenBank/DDBJ whole genome shotgun (WGS) entry which is preliminary data.</text>
</comment>
<gene>
    <name evidence="8" type="ORF">GL50803_0023655</name>
</gene>
<feature type="transmembrane region" description="Helical" evidence="7">
    <location>
        <begin position="91"/>
        <end position="109"/>
    </location>
</feature>
<accession>A8BNZ9</accession>
<feature type="transmembrane region" description="Helical" evidence="7">
    <location>
        <begin position="377"/>
        <end position="398"/>
    </location>
</feature>
<feature type="transmembrane region" description="Helical" evidence="7">
    <location>
        <begin position="168"/>
        <end position="188"/>
    </location>
</feature>
<feature type="compositionally biased region" description="Basic residues" evidence="6">
    <location>
        <begin position="568"/>
        <end position="579"/>
    </location>
</feature>
<keyword evidence="4 7" id="KW-1133">Transmembrane helix</keyword>
<dbReference type="OMA" id="YVESAIF"/>
<feature type="transmembrane region" description="Helical" evidence="7">
    <location>
        <begin position="240"/>
        <end position="262"/>
    </location>
</feature>
<keyword evidence="2" id="KW-1003">Cell membrane</keyword>
<feature type="transmembrane region" description="Helical" evidence="7">
    <location>
        <begin position="338"/>
        <end position="365"/>
    </location>
</feature>
<feature type="transmembrane region" description="Helical" evidence="7">
    <location>
        <begin position="461"/>
        <end position="484"/>
    </location>
</feature>
<dbReference type="GeneID" id="5698716"/>
<evidence type="ECO:0000313" key="8">
    <source>
        <dbReference type="EMBL" id="KAE8304650.1"/>
    </source>
</evidence>
<organism evidence="8 9">
    <name type="scientific">Giardia intestinalis (strain ATCC 50803 / WB clone C6)</name>
    <name type="common">Giardia lamblia</name>
    <dbReference type="NCBI Taxonomy" id="184922"/>
    <lineage>
        <taxon>Eukaryota</taxon>
        <taxon>Metamonada</taxon>
        <taxon>Diplomonadida</taxon>
        <taxon>Hexamitidae</taxon>
        <taxon>Giardiinae</taxon>
        <taxon>Giardia</taxon>
    </lineage>
</organism>
<evidence type="ECO:0000256" key="7">
    <source>
        <dbReference type="SAM" id="Phobius"/>
    </source>
</evidence>
<feature type="transmembrane region" description="Helical" evidence="7">
    <location>
        <begin position="209"/>
        <end position="228"/>
    </location>
</feature>
<dbReference type="HOGENOM" id="CLU_372772_0_0_1"/>
<keyword evidence="9" id="KW-1185">Reference proteome</keyword>
<evidence type="ECO:0000313" key="9">
    <source>
        <dbReference type="Proteomes" id="UP000001548"/>
    </source>
</evidence>
<keyword evidence="3 7" id="KW-0812">Transmembrane</keyword>
<feature type="transmembrane region" description="Helical" evidence="7">
    <location>
        <begin position="490"/>
        <end position="512"/>
    </location>
</feature>